<proteinExistence type="predicted"/>
<dbReference type="AlphaFoldDB" id="A0A834ISR5"/>
<evidence type="ECO:0000313" key="2">
    <source>
        <dbReference type="Proteomes" id="UP000625711"/>
    </source>
</evidence>
<sequence length="91" mass="10848">MWPNKRRLKQIQKRGIPNIQRERPWGREMDRPATPFSDPHPVDVGGVERFSVLFQFIKRAGLDVRYEFLSGECFRYFSGIFYVLRATLLEE</sequence>
<keyword evidence="2" id="KW-1185">Reference proteome</keyword>
<dbReference type="EMBL" id="JAACXV010000056">
    <property type="protein sequence ID" value="KAF7285381.1"/>
    <property type="molecule type" value="Genomic_DNA"/>
</dbReference>
<gene>
    <name evidence="1" type="ORF">GWI33_010780</name>
</gene>
<protein>
    <submittedName>
        <fullName evidence="1">Uncharacterized protein</fullName>
    </submittedName>
</protein>
<dbReference type="Proteomes" id="UP000625711">
    <property type="component" value="Unassembled WGS sequence"/>
</dbReference>
<accession>A0A834ISR5</accession>
<organism evidence="1 2">
    <name type="scientific">Rhynchophorus ferrugineus</name>
    <name type="common">Red palm weevil</name>
    <name type="synonym">Curculio ferrugineus</name>
    <dbReference type="NCBI Taxonomy" id="354439"/>
    <lineage>
        <taxon>Eukaryota</taxon>
        <taxon>Metazoa</taxon>
        <taxon>Ecdysozoa</taxon>
        <taxon>Arthropoda</taxon>
        <taxon>Hexapoda</taxon>
        <taxon>Insecta</taxon>
        <taxon>Pterygota</taxon>
        <taxon>Neoptera</taxon>
        <taxon>Endopterygota</taxon>
        <taxon>Coleoptera</taxon>
        <taxon>Polyphaga</taxon>
        <taxon>Cucujiformia</taxon>
        <taxon>Curculionidae</taxon>
        <taxon>Dryophthorinae</taxon>
        <taxon>Rhynchophorus</taxon>
    </lineage>
</organism>
<name>A0A834ISR5_RHYFE</name>
<evidence type="ECO:0000313" key="1">
    <source>
        <dbReference type="EMBL" id="KAF7285381.1"/>
    </source>
</evidence>
<comment type="caution">
    <text evidence="1">The sequence shown here is derived from an EMBL/GenBank/DDBJ whole genome shotgun (WGS) entry which is preliminary data.</text>
</comment>
<reference evidence="1" key="1">
    <citation type="submission" date="2020-08" db="EMBL/GenBank/DDBJ databases">
        <title>Genome sequencing and assembly of the red palm weevil Rhynchophorus ferrugineus.</title>
        <authorList>
            <person name="Dias G.B."/>
            <person name="Bergman C.M."/>
            <person name="Manee M."/>
        </authorList>
    </citation>
    <scope>NUCLEOTIDE SEQUENCE</scope>
    <source>
        <strain evidence="1">AA-2017</strain>
        <tissue evidence="1">Whole larva</tissue>
    </source>
</reference>